<dbReference type="RefSeq" id="WP_112718112.1">
    <property type="nucleotide sequence ID" value="NZ_LS483250.1"/>
</dbReference>
<evidence type="ECO:0008006" key="3">
    <source>
        <dbReference type="Google" id="ProtNLM"/>
    </source>
</evidence>
<dbReference type="InterPro" id="IPR038396">
    <property type="entry name" value="SpoIIAA-like_sf"/>
</dbReference>
<protein>
    <recommendedName>
        <fullName evidence="3">STAS/SEC14 domain-containing protein</fullName>
    </recommendedName>
</protein>
<dbReference type="KEGG" id="mya:MORIYA_4189"/>
<sequence>MIEMIDIEIDNAIAFQMSGKITKNDMSLVLNAAKEKIERHGSIVLLEKIDSFKGVELAALIEEFKYLFDVGIANIDKVAILTDKKWIENIVNIEDKIFRNIDMRCFTLEQQPQAIAFLKSADLSYS</sequence>
<accession>A0A330LXH9</accession>
<reference evidence="2" key="1">
    <citation type="submission" date="2018-05" db="EMBL/GenBank/DDBJ databases">
        <authorList>
            <person name="Cea G.-C."/>
            <person name="William W."/>
        </authorList>
    </citation>
    <scope>NUCLEOTIDE SEQUENCE [LARGE SCALE GENOMIC DNA]</scope>
    <source>
        <strain evidence="2">DB21MT 5</strain>
    </source>
</reference>
<dbReference type="SUPFAM" id="SSF52091">
    <property type="entry name" value="SpoIIaa-like"/>
    <property type="match status" value="1"/>
</dbReference>
<dbReference type="InterPro" id="IPR021866">
    <property type="entry name" value="SpoIIAA-like"/>
</dbReference>
<name>A0A330LXH9_9GAMM</name>
<dbReference type="EMBL" id="LS483250">
    <property type="protein sequence ID" value="SQD80641.1"/>
    <property type="molecule type" value="Genomic_DNA"/>
</dbReference>
<gene>
    <name evidence="1" type="ORF">MORIYA_4189</name>
</gene>
<keyword evidence="2" id="KW-1185">Reference proteome</keyword>
<evidence type="ECO:0000313" key="2">
    <source>
        <dbReference type="Proteomes" id="UP000250163"/>
    </source>
</evidence>
<organism evidence="1 2">
    <name type="scientific">Moritella yayanosii</name>
    <dbReference type="NCBI Taxonomy" id="69539"/>
    <lineage>
        <taxon>Bacteria</taxon>
        <taxon>Pseudomonadati</taxon>
        <taxon>Pseudomonadota</taxon>
        <taxon>Gammaproteobacteria</taxon>
        <taxon>Alteromonadales</taxon>
        <taxon>Moritellaceae</taxon>
        <taxon>Moritella</taxon>
    </lineage>
</organism>
<dbReference type="InterPro" id="IPR036513">
    <property type="entry name" value="STAS_dom_sf"/>
</dbReference>
<proteinExistence type="predicted"/>
<evidence type="ECO:0000313" key="1">
    <source>
        <dbReference type="EMBL" id="SQD80641.1"/>
    </source>
</evidence>
<dbReference type="Gene3D" id="3.40.50.10600">
    <property type="entry name" value="SpoIIaa-like domains"/>
    <property type="match status" value="1"/>
</dbReference>
<dbReference type="OrthoDB" id="7619266at2"/>
<dbReference type="Proteomes" id="UP000250163">
    <property type="component" value="Chromosome MORIYA"/>
</dbReference>
<dbReference type="Pfam" id="PF11964">
    <property type="entry name" value="SpoIIAA-like"/>
    <property type="match status" value="1"/>
</dbReference>
<dbReference type="AlphaFoldDB" id="A0A330LXH9"/>